<evidence type="ECO:0000259" key="1">
    <source>
        <dbReference type="Pfam" id="PF00534"/>
    </source>
</evidence>
<sequence>MANPKIIFVNRYFYPDHSATSQMLSDLSFDLARDGYSVSIVTSRQLYDRANAALASDERVGNVQISRIWTTRFGRGGLLGRAVDYASFYVSAFWMLWRASTRGDVIVAKTDPPLISVVCALAAALRGGVLVNWIQDLFPEVATELDVKAVGPATPLARRLRNWSLRRAACNVVLGELMAQKLGEQKIGAESVRIIPNWADGDHINPLAREDNGLRREWALENKFVVGYSGNLGRAHEFYTILRAAEILRDRDDGVVLLFIGGGAQQTALEQWIDAHNLTNVLFRPYQPKEKLALSLSVPDVHLVCLKPGLEGLIVPSKFYGIAAAGRPTLFVGDPDGEIPRVLNAVNCGYAVRPGDPEGLVKLILALKSDSEACREMGLRARAEFERRFNRPRAVAAWKNLLDSFGLEKGVENPSSDYSRTV</sequence>
<evidence type="ECO:0000313" key="4">
    <source>
        <dbReference type="Proteomes" id="UP000266313"/>
    </source>
</evidence>
<evidence type="ECO:0000313" key="3">
    <source>
        <dbReference type="EMBL" id="BBA32360.1"/>
    </source>
</evidence>
<proteinExistence type="predicted"/>
<dbReference type="EMBL" id="AP017928">
    <property type="protein sequence ID" value="BBA32360.1"/>
    <property type="molecule type" value="Genomic_DNA"/>
</dbReference>
<gene>
    <name evidence="3" type="ORF">sS8_0392</name>
</gene>
<dbReference type="Proteomes" id="UP000266313">
    <property type="component" value="Chromosome"/>
</dbReference>
<name>A0A286P3Y8_9GAMM</name>
<reference evidence="3 4" key="1">
    <citation type="submission" date="2016-12" db="EMBL/GenBank/DDBJ databases">
        <title>Genome sequencing of Methylocaldum marinum.</title>
        <authorList>
            <person name="Takeuchi M."/>
            <person name="Kamagata Y."/>
            <person name="Hiraoka S."/>
            <person name="Oshima K."/>
            <person name="Hattori M."/>
            <person name="Iwasaki W."/>
        </authorList>
    </citation>
    <scope>NUCLEOTIDE SEQUENCE [LARGE SCALE GENOMIC DNA]</scope>
    <source>
        <strain evidence="3 4">S8</strain>
    </source>
</reference>
<dbReference type="PANTHER" id="PTHR45947">
    <property type="entry name" value="SULFOQUINOVOSYL TRANSFERASE SQD2"/>
    <property type="match status" value="1"/>
</dbReference>
<dbReference type="AlphaFoldDB" id="A0A286P3Y8"/>
<dbReference type="GO" id="GO:0016758">
    <property type="term" value="F:hexosyltransferase activity"/>
    <property type="evidence" value="ECO:0007669"/>
    <property type="project" value="TreeGrafter"/>
</dbReference>
<feature type="domain" description="Glycosyl transferase family 1" evidence="1">
    <location>
        <begin position="216"/>
        <end position="382"/>
    </location>
</feature>
<protein>
    <submittedName>
        <fullName evidence="3">Putative colanic acid biosynthesis glycosyl transferase</fullName>
    </submittedName>
</protein>
<dbReference type="OrthoDB" id="9787293at2"/>
<dbReference type="Pfam" id="PF13579">
    <property type="entry name" value="Glyco_trans_4_4"/>
    <property type="match status" value="1"/>
</dbReference>
<dbReference type="CDD" id="cd03794">
    <property type="entry name" value="GT4_WbuB-like"/>
    <property type="match status" value="1"/>
</dbReference>
<dbReference type="KEGG" id="mmai:sS8_0392"/>
<dbReference type="Pfam" id="PF00534">
    <property type="entry name" value="Glycos_transf_1"/>
    <property type="match status" value="1"/>
</dbReference>
<dbReference type="Gene3D" id="3.40.50.2000">
    <property type="entry name" value="Glycogen Phosphorylase B"/>
    <property type="match status" value="2"/>
</dbReference>
<feature type="domain" description="Glycosyltransferase subfamily 4-like N-terminal" evidence="2">
    <location>
        <begin position="30"/>
        <end position="198"/>
    </location>
</feature>
<accession>A0A286P3Y8</accession>
<dbReference type="SUPFAM" id="SSF53756">
    <property type="entry name" value="UDP-Glycosyltransferase/glycogen phosphorylase"/>
    <property type="match status" value="1"/>
</dbReference>
<evidence type="ECO:0000259" key="2">
    <source>
        <dbReference type="Pfam" id="PF13579"/>
    </source>
</evidence>
<dbReference type="PANTHER" id="PTHR45947:SF3">
    <property type="entry name" value="SULFOQUINOVOSYL TRANSFERASE SQD2"/>
    <property type="match status" value="1"/>
</dbReference>
<keyword evidence="3" id="KW-0808">Transferase</keyword>
<dbReference type="InterPro" id="IPR001296">
    <property type="entry name" value="Glyco_trans_1"/>
</dbReference>
<keyword evidence="4" id="KW-1185">Reference proteome</keyword>
<dbReference type="RefSeq" id="WP_119632567.1">
    <property type="nucleotide sequence ID" value="NZ_AP017928.1"/>
</dbReference>
<dbReference type="InterPro" id="IPR028098">
    <property type="entry name" value="Glyco_trans_4-like_N"/>
</dbReference>
<dbReference type="InterPro" id="IPR050194">
    <property type="entry name" value="Glycosyltransferase_grp1"/>
</dbReference>
<organism evidence="3 4">
    <name type="scientific">Methylocaldum marinum</name>
    <dbReference type="NCBI Taxonomy" id="1432792"/>
    <lineage>
        <taxon>Bacteria</taxon>
        <taxon>Pseudomonadati</taxon>
        <taxon>Pseudomonadota</taxon>
        <taxon>Gammaproteobacteria</taxon>
        <taxon>Methylococcales</taxon>
        <taxon>Methylococcaceae</taxon>
        <taxon>Methylocaldum</taxon>
    </lineage>
</organism>